<dbReference type="GO" id="GO:0005261">
    <property type="term" value="F:monoatomic cation channel activity"/>
    <property type="evidence" value="ECO:0007669"/>
    <property type="project" value="TreeGrafter"/>
</dbReference>
<dbReference type="AlphaFoldDB" id="A0AAW2URX0"/>
<evidence type="ECO:0000256" key="1">
    <source>
        <dbReference type="SAM" id="MobiDB-lite"/>
    </source>
</evidence>
<feature type="compositionally biased region" description="Basic and acidic residues" evidence="1">
    <location>
        <begin position="107"/>
        <end position="117"/>
    </location>
</feature>
<dbReference type="PANTHER" id="PTHR13167:SF25">
    <property type="entry name" value="PIEZO-TYPE MECHANOSENSITIVE ION CHANNEL COMPONENT"/>
    <property type="match status" value="1"/>
</dbReference>
<dbReference type="GO" id="GO:0050982">
    <property type="term" value="P:detection of mechanical stimulus"/>
    <property type="evidence" value="ECO:0007669"/>
    <property type="project" value="TreeGrafter"/>
</dbReference>
<evidence type="ECO:0000313" key="4">
    <source>
        <dbReference type="EMBL" id="KAL0419946.1"/>
    </source>
</evidence>
<proteinExistence type="predicted"/>
<dbReference type="Pfam" id="PF23188">
    <property type="entry name" value="THU_Piezo1"/>
    <property type="match status" value="1"/>
</dbReference>
<dbReference type="GO" id="GO:0008381">
    <property type="term" value="F:mechanosensitive monoatomic ion channel activity"/>
    <property type="evidence" value="ECO:0007669"/>
    <property type="project" value="InterPro"/>
</dbReference>
<dbReference type="InterPro" id="IPR027272">
    <property type="entry name" value="Piezo"/>
</dbReference>
<reference evidence="4" key="2">
    <citation type="journal article" date="2024" name="Plant">
        <title>Genomic evolution and insights into agronomic trait innovations of Sesamum species.</title>
        <authorList>
            <person name="Miao H."/>
            <person name="Wang L."/>
            <person name="Qu L."/>
            <person name="Liu H."/>
            <person name="Sun Y."/>
            <person name="Le M."/>
            <person name="Wang Q."/>
            <person name="Wei S."/>
            <person name="Zheng Y."/>
            <person name="Lin W."/>
            <person name="Duan Y."/>
            <person name="Cao H."/>
            <person name="Xiong S."/>
            <person name="Wang X."/>
            <person name="Wei L."/>
            <person name="Li C."/>
            <person name="Ma Q."/>
            <person name="Ju M."/>
            <person name="Zhao R."/>
            <person name="Li G."/>
            <person name="Mu C."/>
            <person name="Tian Q."/>
            <person name="Mei H."/>
            <person name="Zhang T."/>
            <person name="Gao T."/>
            <person name="Zhang H."/>
        </authorList>
    </citation>
    <scope>NUCLEOTIDE SEQUENCE</scope>
    <source>
        <strain evidence="4">G02</strain>
    </source>
</reference>
<dbReference type="GO" id="GO:0016020">
    <property type="term" value="C:membrane"/>
    <property type="evidence" value="ECO:0007669"/>
    <property type="project" value="InterPro"/>
</dbReference>
<feature type="transmembrane region" description="Helical" evidence="2">
    <location>
        <begin position="196"/>
        <end position="216"/>
    </location>
</feature>
<feature type="domain" description="Piezo transmembrane helical unit" evidence="3">
    <location>
        <begin position="154"/>
        <end position="226"/>
    </location>
</feature>
<comment type="caution">
    <text evidence="4">The sequence shown here is derived from an EMBL/GenBank/DDBJ whole genome shotgun (WGS) entry which is preliminary data.</text>
</comment>
<dbReference type="PANTHER" id="PTHR13167">
    <property type="entry name" value="PIEZO-TYPE MECHANOSENSITIVE ION CHANNEL COMPONENT"/>
    <property type="match status" value="1"/>
</dbReference>
<gene>
    <name evidence="4" type="ORF">Sradi_1408100</name>
</gene>
<sequence>MNEYPSSVRGESPFAADFTKHLMEASFSEIAELEEHAGDNAVNDSDKSKKVKSQSIENSLASAVQLLGDGVSQVQSIGNQAVSDLVSFLNIASEDSDSNEPSSSEALNDRGSTDIKHKNINRSSSVQSEKSRTSDSASLQIGRIFCYIWSQMRSNNDVVCYCCFIIVFLWNFSLLSMVYLAALFLYALCVNTGPNYIFWIVMLIYTEFNVLIQYLYQIMIQHCGFSIQSGFCESWGFLQKG</sequence>
<dbReference type="GO" id="GO:0042391">
    <property type="term" value="P:regulation of membrane potential"/>
    <property type="evidence" value="ECO:0007669"/>
    <property type="project" value="TreeGrafter"/>
</dbReference>
<feature type="region of interest" description="Disordered" evidence="1">
    <location>
        <begin position="94"/>
        <end position="131"/>
    </location>
</feature>
<organism evidence="4">
    <name type="scientific">Sesamum radiatum</name>
    <name type="common">Black benniseed</name>
    <dbReference type="NCBI Taxonomy" id="300843"/>
    <lineage>
        <taxon>Eukaryota</taxon>
        <taxon>Viridiplantae</taxon>
        <taxon>Streptophyta</taxon>
        <taxon>Embryophyta</taxon>
        <taxon>Tracheophyta</taxon>
        <taxon>Spermatophyta</taxon>
        <taxon>Magnoliopsida</taxon>
        <taxon>eudicotyledons</taxon>
        <taxon>Gunneridae</taxon>
        <taxon>Pentapetalae</taxon>
        <taxon>asterids</taxon>
        <taxon>lamiids</taxon>
        <taxon>Lamiales</taxon>
        <taxon>Pedaliaceae</taxon>
        <taxon>Sesamum</taxon>
    </lineage>
</organism>
<accession>A0AAW2URX0</accession>
<dbReference type="GO" id="GO:0071260">
    <property type="term" value="P:cellular response to mechanical stimulus"/>
    <property type="evidence" value="ECO:0007669"/>
    <property type="project" value="TreeGrafter"/>
</dbReference>
<reference evidence="4" key="1">
    <citation type="submission" date="2020-06" db="EMBL/GenBank/DDBJ databases">
        <authorList>
            <person name="Li T."/>
            <person name="Hu X."/>
            <person name="Zhang T."/>
            <person name="Song X."/>
            <person name="Zhang H."/>
            <person name="Dai N."/>
            <person name="Sheng W."/>
            <person name="Hou X."/>
            <person name="Wei L."/>
        </authorList>
    </citation>
    <scope>NUCLEOTIDE SEQUENCE</scope>
    <source>
        <strain evidence="4">G02</strain>
        <tissue evidence="4">Leaf</tissue>
    </source>
</reference>
<dbReference type="EMBL" id="JACGWJ010000005">
    <property type="protein sequence ID" value="KAL0419946.1"/>
    <property type="molecule type" value="Genomic_DNA"/>
</dbReference>
<keyword evidence="2" id="KW-0472">Membrane</keyword>
<keyword evidence="2" id="KW-0812">Transmembrane</keyword>
<name>A0AAW2URX0_SESRA</name>
<feature type="compositionally biased region" description="Polar residues" evidence="1">
    <location>
        <begin position="121"/>
        <end position="131"/>
    </location>
</feature>
<feature type="transmembrane region" description="Helical" evidence="2">
    <location>
        <begin position="158"/>
        <end position="184"/>
    </location>
</feature>
<dbReference type="InterPro" id="IPR056768">
    <property type="entry name" value="THU_Piezo"/>
</dbReference>
<keyword evidence="2" id="KW-1133">Transmembrane helix</keyword>
<evidence type="ECO:0000259" key="3">
    <source>
        <dbReference type="Pfam" id="PF23188"/>
    </source>
</evidence>
<evidence type="ECO:0000256" key="2">
    <source>
        <dbReference type="SAM" id="Phobius"/>
    </source>
</evidence>
<protein>
    <submittedName>
        <fullName evidence="4">Piezo-type mechanosensitive ion channel</fullName>
    </submittedName>
</protein>